<dbReference type="STRING" id="745368.SAMN02745178_02457"/>
<proteinExistence type="predicted"/>
<dbReference type="Pfam" id="PF14191">
    <property type="entry name" value="YodL"/>
    <property type="match status" value="1"/>
</dbReference>
<feature type="domain" description="YodL-like" evidence="1">
    <location>
        <begin position="240"/>
        <end position="329"/>
    </location>
</feature>
<sequence length="353" mass="41669">MAEYRYYLIPDFMSHVFPQQFEEQAPTEFFSNTADLMKRYKQLREMPYNNEYTWNERTNLPYPRLTVGIDRRNPDGAVTIIQVRNGVNYLCDDYRGPFADRNDKQLIEMAKQLVTAVGVDRIRPHYYTEENGHTKVHVGKDIHITEWANAPELCSALRFSRFLNRDGQQLFQVRNGQRIIENYADGSQLVKDVQTVDDTHFYVGSRFCHIQQYANQCFKRGCYVEPEHPQPGDKLDRLLIYQIPHYTCEYRFTDYDYAQNKLKATDYRCAYVANMPRDYTPDKCFRDFNYDDRPCANSMPSLSVSDLIVMERGDKAEALYVDAVGFKDVSRLLPELHDMEVERQEHNLDELER</sequence>
<dbReference type="Proteomes" id="UP000190286">
    <property type="component" value="Unassembled WGS sequence"/>
</dbReference>
<dbReference type="RefSeq" id="WP_078785294.1">
    <property type="nucleotide sequence ID" value="NZ_FUYF01000020.1"/>
</dbReference>
<evidence type="ECO:0000313" key="2">
    <source>
        <dbReference type="EMBL" id="SKA93940.1"/>
    </source>
</evidence>
<gene>
    <name evidence="2" type="ORF">SAMN02745178_02457</name>
</gene>
<organism evidence="2 3">
    <name type="scientific">Gemmiger formicilis</name>
    <dbReference type="NCBI Taxonomy" id="745368"/>
    <lineage>
        <taxon>Bacteria</taxon>
        <taxon>Bacillati</taxon>
        <taxon>Bacillota</taxon>
        <taxon>Clostridia</taxon>
        <taxon>Eubacteriales</taxon>
        <taxon>Gemmiger</taxon>
    </lineage>
</organism>
<evidence type="ECO:0000259" key="1">
    <source>
        <dbReference type="Pfam" id="PF14191"/>
    </source>
</evidence>
<accession>A0A1T4XWP5</accession>
<reference evidence="2 3" key="1">
    <citation type="submission" date="2017-02" db="EMBL/GenBank/DDBJ databases">
        <authorList>
            <person name="Peterson S.W."/>
        </authorList>
    </citation>
    <scope>NUCLEOTIDE SEQUENCE [LARGE SCALE GENOMIC DNA]</scope>
    <source>
        <strain evidence="2 3">ATCC 27749</strain>
    </source>
</reference>
<dbReference type="GeneID" id="93338895"/>
<dbReference type="OrthoDB" id="9803716at2"/>
<evidence type="ECO:0000313" key="3">
    <source>
        <dbReference type="Proteomes" id="UP000190286"/>
    </source>
</evidence>
<dbReference type="EMBL" id="FUYF01000020">
    <property type="protein sequence ID" value="SKA93940.1"/>
    <property type="molecule type" value="Genomic_DNA"/>
</dbReference>
<protein>
    <submittedName>
        <fullName evidence="2">YodL-like</fullName>
    </submittedName>
</protein>
<dbReference type="InterPro" id="IPR025923">
    <property type="entry name" value="YodL-like_dom"/>
</dbReference>
<keyword evidence="3" id="KW-1185">Reference proteome</keyword>
<dbReference type="AlphaFoldDB" id="A0A1T4XWP5"/>
<name>A0A1T4XWP5_9FIRM</name>